<dbReference type="RefSeq" id="WP_345162709.1">
    <property type="nucleotide sequence ID" value="NZ_BAABGX010000001.1"/>
</dbReference>
<gene>
    <name evidence="1" type="ORF">GCM10023183_08680</name>
</gene>
<keyword evidence="2" id="KW-1185">Reference proteome</keyword>
<protein>
    <recommendedName>
        <fullName evidence="3">CopG family transcriptional regulator</fullName>
    </recommendedName>
</protein>
<dbReference type="Proteomes" id="UP001501844">
    <property type="component" value="Unassembled WGS sequence"/>
</dbReference>
<organism evidence="1 2">
    <name type="scientific">Nibribacter koreensis</name>
    <dbReference type="NCBI Taxonomy" id="1084519"/>
    <lineage>
        <taxon>Bacteria</taxon>
        <taxon>Pseudomonadati</taxon>
        <taxon>Bacteroidota</taxon>
        <taxon>Cytophagia</taxon>
        <taxon>Cytophagales</taxon>
        <taxon>Hymenobacteraceae</taxon>
        <taxon>Nibribacter</taxon>
    </lineage>
</organism>
<evidence type="ECO:0000313" key="2">
    <source>
        <dbReference type="Proteomes" id="UP001501844"/>
    </source>
</evidence>
<proteinExistence type="predicted"/>
<accession>A0ABP8FAZ6</accession>
<name>A0ABP8FAZ6_9BACT</name>
<comment type="caution">
    <text evidence="1">The sequence shown here is derived from an EMBL/GenBank/DDBJ whole genome shotgun (WGS) entry which is preliminary data.</text>
</comment>
<evidence type="ECO:0008006" key="3">
    <source>
        <dbReference type="Google" id="ProtNLM"/>
    </source>
</evidence>
<evidence type="ECO:0000313" key="1">
    <source>
        <dbReference type="EMBL" id="GAA4299425.1"/>
    </source>
</evidence>
<reference evidence="2" key="1">
    <citation type="journal article" date="2019" name="Int. J. Syst. Evol. Microbiol.">
        <title>The Global Catalogue of Microorganisms (GCM) 10K type strain sequencing project: providing services to taxonomists for standard genome sequencing and annotation.</title>
        <authorList>
            <consortium name="The Broad Institute Genomics Platform"/>
            <consortium name="The Broad Institute Genome Sequencing Center for Infectious Disease"/>
            <person name="Wu L."/>
            <person name="Ma J."/>
        </authorList>
    </citation>
    <scope>NUCLEOTIDE SEQUENCE [LARGE SCALE GENOMIC DNA]</scope>
    <source>
        <strain evidence="2">JCM 17917</strain>
    </source>
</reference>
<dbReference type="EMBL" id="BAABGX010000001">
    <property type="protein sequence ID" value="GAA4299425.1"/>
    <property type="molecule type" value="Genomic_DNA"/>
</dbReference>
<sequence>MKSKPRKKAFVKAEVDPVFKDKIGRIVTERGFMNEADYIRHVLRQDALRENGNETKAA</sequence>